<sequence length="489" mass="55756">MSKGRGIFRQPRQDYCIKDTPVPQKHFHYHGSKVKGNDQEKSKFIKYFPRISSAETPSNIQFWLEKNGLLEVGFNKKRIVALKEVSSKLNLGDKSIRIFKKLDIFKDNKNKKRSRKCLLRKSKNLVVTNKTSWIDLDGALQENMGEELCDEETETFQSCREGNDIIEETKSQHNQEYHKTDDTETSTCVKIISVDRGGGDLIYTNIKRIQSTTVINENPKKTSLSTIEILSARTDLTNDSFHSICTQTSAAQSQSGEDYNLKKSVSTLDVLKVSEQSSDTNENSKVIIRICTTKSGRINRSHSVAHENRTEKHQKSLQTTKPFSTIGILNESEIISKSFSRIYNQSLKDRSSKLKVQKDNQTIKIVAVKSSGTNTEPYEQTEPRFYENKEVQVEIEQPCEILNTDQPTPQKQLETITNLEADAESHNNERLKIVITPLQENSTKTDSDLNLNPLEKYHGSDKKIQTENSPKRKTIVVLKKYRTGMGTLI</sequence>
<dbReference type="Proteomes" id="UP000801492">
    <property type="component" value="Unassembled WGS sequence"/>
</dbReference>
<protein>
    <submittedName>
        <fullName evidence="1">Uncharacterized protein</fullName>
    </submittedName>
</protein>
<dbReference type="AlphaFoldDB" id="A0A8K0GIJ6"/>
<dbReference type="EMBL" id="VTPC01000413">
    <property type="protein sequence ID" value="KAF2905880.1"/>
    <property type="molecule type" value="Genomic_DNA"/>
</dbReference>
<comment type="caution">
    <text evidence="1">The sequence shown here is derived from an EMBL/GenBank/DDBJ whole genome shotgun (WGS) entry which is preliminary data.</text>
</comment>
<gene>
    <name evidence="1" type="ORF">ILUMI_00292</name>
</gene>
<keyword evidence="2" id="KW-1185">Reference proteome</keyword>
<name>A0A8K0GIJ6_IGNLU</name>
<reference evidence="1" key="1">
    <citation type="submission" date="2019-08" db="EMBL/GenBank/DDBJ databases">
        <title>The genome of the North American firefly Photinus pyralis.</title>
        <authorList>
            <consortium name="Photinus pyralis genome working group"/>
            <person name="Fallon T.R."/>
            <person name="Sander Lower S.E."/>
            <person name="Weng J.-K."/>
        </authorList>
    </citation>
    <scope>NUCLEOTIDE SEQUENCE</scope>
    <source>
        <strain evidence="1">TRF0915ILg1</strain>
        <tissue evidence="1">Whole body</tissue>
    </source>
</reference>
<evidence type="ECO:0000313" key="2">
    <source>
        <dbReference type="Proteomes" id="UP000801492"/>
    </source>
</evidence>
<dbReference type="OrthoDB" id="10661671at2759"/>
<organism evidence="1 2">
    <name type="scientific">Ignelater luminosus</name>
    <name type="common">Cucubano</name>
    <name type="synonym">Pyrophorus luminosus</name>
    <dbReference type="NCBI Taxonomy" id="2038154"/>
    <lineage>
        <taxon>Eukaryota</taxon>
        <taxon>Metazoa</taxon>
        <taxon>Ecdysozoa</taxon>
        <taxon>Arthropoda</taxon>
        <taxon>Hexapoda</taxon>
        <taxon>Insecta</taxon>
        <taxon>Pterygota</taxon>
        <taxon>Neoptera</taxon>
        <taxon>Endopterygota</taxon>
        <taxon>Coleoptera</taxon>
        <taxon>Polyphaga</taxon>
        <taxon>Elateriformia</taxon>
        <taxon>Elateroidea</taxon>
        <taxon>Elateridae</taxon>
        <taxon>Agrypninae</taxon>
        <taxon>Pyrophorini</taxon>
        <taxon>Ignelater</taxon>
    </lineage>
</organism>
<accession>A0A8K0GIJ6</accession>
<evidence type="ECO:0000313" key="1">
    <source>
        <dbReference type="EMBL" id="KAF2905880.1"/>
    </source>
</evidence>
<proteinExistence type="predicted"/>